<dbReference type="EMBL" id="BMFP01000004">
    <property type="protein sequence ID" value="GGG16479.1"/>
    <property type="molecule type" value="Genomic_DNA"/>
</dbReference>
<evidence type="ECO:0000313" key="2">
    <source>
        <dbReference type="Proteomes" id="UP000634043"/>
    </source>
</evidence>
<accession>A0ABQ1W8H9</accession>
<comment type="caution">
    <text evidence="1">The sequence shown here is derived from an EMBL/GenBank/DDBJ whole genome shotgun (WGS) entry which is preliminary data.</text>
</comment>
<keyword evidence="2" id="KW-1185">Reference proteome</keyword>
<organism evidence="1 2">
    <name type="scientific">Pontibacter amylolyticus</name>
    <dbReference type="NCBI Taxonomy" id="1424080"/>
    <lineage>
        <taxon>Bacteria</taxon>
        <taxon>Pseudomonadati</taxon>
        <taxon>Bacteroidota</taxon>
        <taxon>Cytophagia</taxon>
        <taxon>Cytophagales</taxon>
        <taxon>Hymenobacteraceae</taxon>
        <taxon>Pontibacter</taxon>
    </lineage>
</organism>
<protein>
    <recommendedName>
        <fullName evidence="3">DUF5643 domain-containing protein</fullName>
    </recommendedName>
</protein>
<reference evidence="2" key="1">
    <citation type="journal article" date="2019" name="Int. J. Syst. Evol. Microbiol.">
        <title>The Global Catalogue of Microorganisms (GCM) 10K type strain sequencing project: providing services to taxonomists for standard genome sequencing and annotation.</title>
        <authorList>
            <consortium name="The Broad Institute Genomics Platform"/>
            <consortium name="The Broad Institute Genome Sequencing Center for Infectious Disease"/>
            <person name="Wu L."/>
            <person name="Ma J."/>
        </authorList>
    </citation>
    <scope>NUCLEOTIDE SEQUENCE [LARGE SCALE GENOMIC DNA]</scope>
    <source>
        <strain evidence="2">CGMCC 1.12749</strain>
    </source>
</reference>
<name>A0ABQ1W8H9_9BACT</name>
<evidence type="ECO:0000313" key="1">
    <source>
        <dbReference type="EMBL" id="GGG16479.1"/>
    </source>
</evidence>
<sequence>MNSKISPTDFEGKMSSKETSIFVTYKRNEKVGSTVGNYAQLTVPPSRLMDFHLMYGYNYKVFIDEATATKGLRFSIALTPNDKVESKNLGSHALQNGKVVTKKINSKSFEISQNDSILTVYIAASNLTAGSYLTFNAQVSSVNFSEIGPFGIENPAYIDYVSFNMPEIFLYDLVAQDVALELVSQEKRPFELLHFKRDKEGTIDKFKVDSYNYKWMINPKSNEGGFKFNLTELLFPEKKDIGITPPELLML</sequence>
<gene>
    <name evidence="1" type="ORF">GCM10011323_21010</name>
</gene>
<proteinExistence type="predicted"/>
<dbReference type="Proteomes" id="UP000634043">
    <property type="component" value="Unassembled WGS sequence"/>
</dbReference>
<evidence type="ECO:0008006" key="3">
    <source>
        <dbReference type="Google" id="ProtNLM"/>
    </source>
</evidence>